<keyword evidence="1" id="KW-0520">NAD</keyword>
<dbReference type="PANTHER" id="PTHR11017:SF521">
    <property type="entry name" value="TIR DOMAIN-CONTAINING PROTEIN"/>
    <property type="match status" value="1"/>
</dbReference>
<dbReference type="SUPFAM" id="SSF52200">
    <property type="entry name" value="Toll/Interleukin receptor TIR domain"/>
    <property type="match status" value="1"/>
</dbReference>
<gene>
    <name evidence="3" type="ORF">DARMORV10_A07P30040.1</name>
</gene>
<sequence length="454" mass="51875">MYILCLNALKPKKSPKEQVENNNMNTVLKKRSCFKTKVKSLRLFESRLSSSFSFPPKKYDVFLSFRGADTRKNFVSFLYKELETKGIQTFKDDKALVRGRPIAPELIQAIQGTRIAVVVVSPTYSASYWCLEELVKILKLEKKGLLVVVPIFYEVDPCQVRRQKGEVAEQFKKHKRRYSRERVRSWRKALTRVTILSGDCSKNCKDDATLVDGITKRISEILSTETQSNGNNLIDFDKHMKELYPLLDLDSNEGVQVSGIWGRGSNGISALARGVYQDILPNFEAHCFLEDLRSISLDCQISHLQEELLSKMEGPCLSTKSSRMCFDAIKARLGNKKVLLVANDVDKIEKLDALANEFSWFGPGSRIIIVTQDKQLLSSWGVKSVYEVELLRFCEVGKLWRSEAFKQKQDPESFEGSMNLPGSNLFSPLKYLMNYLSDGDQLIRERLNEIIYNL</sequence>
<dbReference type="Pfam" id="PF01582">
    <property type="entry name" value="TIR"/>
    <property type="match status" value="1"/>
</dbReference>
<dbReference type="GO" id="GO:0043531">
    <property type="term" value="F:ADP binding"/>
    <property type="evidence" value="ECO:0007669"/>
    <property type="project" value="InterPro"/>
</dbReference>
<dbReference type="PANTHER" id="PTHR11017">
    <property type="entry name" value="LEUCINE-RICH REPEAT-CONTAINING PROTEIN"/>
    <property type="match status" value="1"/>
</dbReference>
<dbReference type="SMART" id="SM00255">
    <property type="entry name" value="TIR"/>
    <property type="match status" value="1"/>
</dbReference>
<dbReference type="Pfam" id="PF00931">
    <property type="entry name" value="NB-ARC"/>
    <property type="match status" value="1"/>
</dbReference>
<evidence type="ECO:0000256" key="1">
    <source>
        <dbReference type="ARBA" id="ARBA00023027"/>
    </source>
</evidence>
<dbReference type="FunFam" id="3.40.50.10140:FF:000007">
    <property type="entry name" value="Disease resistance protein (TIR-NBS-LRR class)"/>
    <property type="match status" value="1"/>
</dbReference>
<dbReference type="InterPro" id="IPR044974">
    <property type="entry name" value="Disease_R_plants"/>
</dbReference>
<reference evidence="3" key="1">
    <citation type="submission" date="2021-01" db="EMBL/GenBank/DDBJ databases">
        <authorList>
            <consortium name="Genoscope - CEA"/>
            <person name="William W."/>
        </authorList>
    </citation>
    <scope>NUCLEOTIDE SEQUENCE</scope>
</reference>
<dbReference type="InterPro" id="IPR002182">
    <property type="entry name" value="NB-ARC"/>
</dbReference>
<dbReference type="SUPFAM" id="SSF52540">
    <property type="entry name" value="P-loop containing nucleoside triphosphate hydrolases"/>
    <property type="match status" value="1"/>
</dbReference>
<dbReference type="InterPro" id="IPR035897">
    <property type="entry name" value="Toll_tir_struct_dom_sf"/>
</dbReference>
<dbReference type="GO" id="GO:0006952">
    <property type="term" value="P:defense response"/>
    <property type="evidence" value="ECO:0007669"/>
    <property type="project" value="InterPro"/>
</dbReference>
<dbReference type="InterPro" id="IPR027417">
    <property type="entry name" value="P-loop_NTPase"/>
</dbReference>
<evidence type="ECO:0000313" key="3">
    <source>
        <dbReference type="EMBL" id="CAF2182987.1"/>
    </source>
</evidence>
<dbReference type="Proteomes" id="UP001295469">
    <property type="component" value="Chromosome A07"/>
</dbReference>
<evidence type="ECO:0000259" key="2">
    <source>
        <dbReference type="PROSITE" id="PS50104"/>
    </source>
</evidence>
<dbReference type="Gene3D" id="3.40.50.300">
    <property type="entry name" value="P-loop containing nucleotide triphosphate hydrolases"/>
    <property type="match status" value="1"/>
</dbReference>
<accession>A0A816YZX4</accession>
<dbReference type="InterPro" id="IPR000157">
    <property type="entry name" value="TIR_dom"/>
</dbReference>
<organism evidence="3">
    <name type="scientific">Brassica napus</name>
    <name type="common">Rape</name>
    <dbReference type="NCBI Taxonomy" id="3708"/>
    <lineage>
        <taxon>Eukaryota</taxon>
        <taxon>Viridiplantae</taxon>
        <taxon>Streptophyta</taxon>
        <taxon>Embryophyta</taxon>
        <taxon>Tracheophyta</taxon>
        <taxon>Spermatophyta</taxon>
        <taxon>Magnoliopsida</taxon>
        <taxon>eudicotyledons</taxon>
        <taxon>Gunneridae</taxon>
        <taxon>Pentapetalae</taxon>
        <taxon>rosids</taxon>
        <taxon>malvids</taxon>
        <taxon>Brassicales</taxon>
        <taxon>Brassicaceae</taxon>
        <taxon>Brassiceae</taxon>
        <taxon>Brassica</taxon>
    </lineage>
</organism>
<proteinExistence type="predicted"/>
<dbReference type="GO" id="GO:0007165">
    <property type="term" value="P:signal transduction"/>
    <property type="evidence" value="ECO:0007669"/>
    <property type="project" value="InterPro"/>
</dbReference>
<name>A0A816YZX4_BRANA</name>
<protein>
    <submittedName>
        <fullName evidence="3">(rape) hypothetical protein</fullName>
    </submittedName>
</protein>
<feature type="domain" description="TIR" evidence="2">
    <location>
        <begin position="57"/>
        <end position="222"/>
    </location>
</feature>
<dbReference type="AlphaFoldDB" id="A0A816YZX4"/>
<dbReference type="PROSITE" id="PS50104">
    <property type="entry name" value="TIR"/>
    <property type="match status" value="1"/>
</dbReference>
<dbReference type="EMBL" id="HG994361">
    <property type="protein sequence ID" value="CAF2182987.1"/>
    <property type="molecule type" value="Genomic_DNA"/>
</dbReference>
<dbReference type="Gene3D" id="3.40.50.10140">
    <property type="entry name" value="Toll/interleukin-1 receptor homology (TIR) domain"/>
    <property type="match status" value="1"/>
</dbReference>